<sequence length="152" mass="17526">MAYIMFGYQGETRQSLIETLDILLSTDINAEDVSIFFTLPLPGSRLYAECLATSQINDEEEFLSQLYDSIKNQYQRYIIQLGQLTRDELNGFEKKLIFLLNLKKIIKPRNPIFKVIKKVTLAVADSSSLNTFFVLAQKVLNKSYKFFNPLPN</sequence>
<dbReference type="InterPro" id="IPR058240">
    <property type="entry name" value="rSAM_sf"/>
</dbReference>
<feature type="non-terminal residue" evidence="1">
    <location>
        <position position="1"/>
    </location>
</feature>
<dbReference type="AlphaFoldDB" id="A0A2G9Z7F9"/>
<evidence type="ECO:0000313" key="1">
    <source>
        <dbReference type="EMBL" id="PIP29092.1"/>
    </source>
</evidence>
<dbReference type="EMBL" id="PCRX01000017">
    <property type="protein sequence ID" value="PIP29092.1"/>
    <property type="molecule type" value="Genomic_DNA"/>
</dbReference>
<name>A0A2G9Z7F9_9BACT</name>
<evidence type="ECO:0000313" key="2">
    <source>
        <dbReference type="Proteomes" id="UP000231235"/>
    </source>
</evidence>
<dbReference type="SUPFAM" id="SSF102114">
    <property type="entry name" value="Radical SAM enzymes"/>
    <property type="match status" value="1"/>
</dbReference>
<organism evidence="1 2">
    <name type="scientific">Candidatus Kuenenbacteria bacterium CG23_combo_of_CG06-09_8_20_14_all_39_39</name>
    <dbReference type="NCBI Taxonomy" id="1974623"/>
    <lineage>
        <taxon>Bacteria</taxon>
        <taxon>Candidatus Kueneniibacteriota</taxon>
    </lineage>
</organism>
<gene>
    <name evidence="1" type="ORF">COX28_00900</name>
</gene>
<protein>
    <submittedName>
        <fullName evidence="1">Uncharacterized protein</fullName>
    </submittedName>
</protein>
<reference evidence="1 2" key="1">
    <citation type="submission" date="2017-09" db="EMBL/GenBank/DDBJ databases">
        <title>Depth-based differentiation of microbial function through sediment-hosted aquifers and enrichment of novel symbionts in the deep terrestrial subsurface.</title>
        <authorList>
            <person name="Probst A.J."/>
            <person name="Ladd B."/>
            <person name="Jarett J.K."/>
            <person name="Geller-Mcgrath D.E."/>
            <person name="Sieber C.M."/>
            <person name="Emerson J.B."/>
            <person name="Anantharaman K."/>
            <person name="Thomas B.C."/>
            <person name="Malmstrom R."/>
            <person name="Stieglmeier M."/>
            <person name="Klingl A."/>
            <person name="Woyke T."/>
            <person name="Ryan C.M."/>
            <person name="Banfield J.F."/>
        </authorList>
    </citation>
    <scope>NUCLEOTIDE SEQUENCE [LARGE SCALE GENOMIC DNA]</scope>
    <source>
        <strain evidence="1">CG23_combo_of_CG06-09_8_20_14_all_39_39</strain>
    </source>
</reference>
<dbReference type="Proteomes" id="UP000231235">
    <property type="component" value="Unassembled WGS sequence"/>
</dbReference>
<comment type="caution">
    <text evidence="1">The sequence shown here is derived from an EMBL/GenBank/DDBJ whole genome shotgun (WGS) entry which is preliminary data.</text>
</comment>
<proteinExistence type="predicted"/>
<accession>A0A2G9Z7F9</accession>